<dbReference type="STRING" id="84698.SAMN04488528_1001101"/>
<reference evidence="2 3" key="1">
    <citation type="submission" date="2016-10" db="EMBL/GenBank/DDBJ databases">
        <authorList>
            <person name="de Groot N.N."/>
        </authorList>
    </citation>
    <scope>NUCLEOTIDE SEQUENCE [LARGE SCALE GENOMIC DNA]</scope>
    <source>
        <strain evidence="2 3">DSM 12271</strain>
    </source>
</reference>
<dbReference type="Proteomes" id="UP000198619">
    <property type="component" value="Unassembled WGS sequence"/>
</dbReference>
<keyword evidence="1" id="KW-0812">Transmembrane</keyword>
<evidence type="ECO:0000313" key="2">
    <source>
        <dbReference type="EMBL" id="SFA70336.1"/>
    </source>
</evidence>
<keyword evidence="1" id="KW-0472">Membrane</keyword>
<organism evidence="2 3">
    <name type="scientific">Clostridium frigidicarnis</name>
    <dbReference type="NCBI Taxonomy" id="84698"/>
    <lineage>
        <taxon>Bacteria</taxon>
        <taxon>Bacillati</taxon>
        <taxon>Bacillota</taxon>
        <taxon>Clostridia</taxon>
        <taxon>Eubacteriales</taxon>
        <taxon>Clostridiaceae</taxon>
        <taxon>Clostridium</taxon>
    </lineage>
</organism>
<keyword evidence="1" id="KW-1133">Transmembrane helix</keyword>
<protein>
    <submittedName>
        <fullName evidence="2">Uncharacterized protein</fullName>
    </submittedName>
</protein>
<name>A0A1I0V459_9CLOT</name>
<feature type="transmembrane region" description="Helical" evidence="1">
    <location>
        <begin position="21"/>
        <end position="42"/>
    </location>
</feature>
<accession>A0A1I0V459</accession>
<dbReference type="AlphaFoldDB" id="A0A1I0V459"/>
<dbReference type="EMBL" id="FOKI01000001">
    <property type="protein sequence ID" value="SFA70336.1"/>
    <property type="molecule type" value="Genomic_DNA"/>
</dbReference>
<evidence type="ECO:0000256" key="1">
    <source>
        <dbReference type="SAM" id="Phobius"/>
    </source>
</evidence>
<keyword evidence="3" id="KW-1185">Reference proteome</keyword>
<feature type="transmembrane region" description="Helical" evidence="1">
    <location>
        <begin position="48"/>
        <end position="69"/>
    </location>
</feature>
<gene>
    <name evidence="2" type="ORF">SAMN04488528_1001101</name>
</gene>
<sequence>MIREWLSATLFCYAHKLGGASMWWIVVITVGLSIASCVINLISSKENAGYRFWVLLMLVLYCIVMWFACMHKYC</sequence>
<evidence type="ECO:0000313" key="3">
    <source>
        <dbReference type="Proteomes" id="UP000198619"/>
    </source>
</evidence>
<proteinExistence type="predicted"/>